<dbReference type="PANTHER" id="PTHR14577">
    <property type="entry name" value="NUCLEOLAR PROTEIN 12"/>
    <property type="match status" value="1"/>
</dbReference>
<evidence type="ECO:0000256" key="4">
    <source>
        <dbReference type="ARBA" id="ARBA00023242"/>
    </source>
</evidence>
<comment type="subcellular location">
    <subcellularLocation>
        <location evidence="1">Nucleus</location>
        <location evidence="1">Nucleolus</location>
    </subcellularLocation>
</comment>
<reference evidence="7" key="2">
    <citation type="submission" date="2025-08" db="UniProtKB">
        <authorList>
            <consortium name="RefSeq"/>
        </authorList>
    </citation>
    <scope>IDENTIFICATION</scope>
    <source>
        <tissue evidence="7">Leaf</tissue>
    </source>
</reference>
<sequence length="202" mass="22640">MKSEAEGAVVGKPPVNNSQHISKRALRNKSLSVSFNEKDLRDYVGGFHKRKKKRRKEALKQQGEAERRKRLENRKKMRADKEFALYGGAPPEDDAKSVGEDPEQNDAVELNPLVSGTTSYENGDTMVTVTTSEISHKEEDNPIEKSAPLSVVSAGAAVKKQNIPVIKTKPFKKSTKGKTRTKLVNKREKRKGRIHGKKKKKH</sequence>
<organism evidence="6 7">
    <name type="scientific">Spinacia oleracea</name>
    <name type="common">Spinach</name>
    <dbReference type="NCBI Taxonomy" id="3562"/>
    <lineage>
        <taxon>Eukaryota</taxon>
        <taxon>Viridiplantae</taxon>
        <taxon>Streptophyta</taxon>
        <taxon>Embryophyta</taxon>
        <taxon>Tracheophyta</taxon>
        <taxon>Spermatophyta</taxon>
        <taxon>Magnoliopsida</taxon>
        <taxon>eudicotyledons</taxon>
        <taxon>Gunneridae</taxon>
        <taxon>Pentapetalae</taxon>
        <taxon>Caryophyllales</taxon>
        <taxon>Chenopodiaceae</taxon>
        <taxon>Chenopodioideae</taxon>
        <taxon>Anserineae</taxon>
        <taxon>Spinacia</taxon>
    </lineage>
</organism>
<dbReference type="InterPro" id="IPR019186">
    <property type="entry name" value="Nucleolar_protein_12"/>
</dbReference>
<dbReference type="PANTHER" id="PTHR14577:SF0">
    <property type="entry name" value="NUCLEOLAR PROTEIN 12"/>
    <property type="match status" value="1"/>
</dbReference>
<reference evidence="6" key="1">
    <citation type="journal article" date="2021" name="Nat. Commun.">
        <title>Genomic analyses provide insights into spinach domestication and the genetic basis of agronomic traits.</title>
        <authorList>
            <person name="Cai X."/>
            <person name="Sun X."/>
            <person name="Xu C."/>
            <person name="Sun H."/>
            <person name="Wang X."/>
            <person name="Ge C."/>
            <person name="Zhang Z."/>
            <person name="Wang Q."/>
            <person name="Fei Z."/>
            <person name="Jiao C."/>
            <person name="Wang Q."/>
        </authorList>
    </citation>
    <scope>NUCLEOTIDE SEQUENCE [LARGE SCALE GENOMIC DNA]</scope>
    <source>
        <strain evidence="6">cv. Varoflay</strain>
    </source>
</reference>
<dbReference type="GO" id="GO:0005730">
    <property type="term" value="C:nucleolus"/>
    <property type="evidence" value="ECO:0000318"/>
    <property type="project" value="GO_Central"/>
</dbReference>
<keyword evidence="4" id="KW-0539">Nucleus</keyword>
<feature type="compositionally biased region" description="Polar residues" evidence="5">
    <location>
        <begin position="114"/>
        <end position="125"/>
    </location>
</feature>
<protein>
    <recommendedName>
        <fullName evidence="8">Ribosomal RNA-processing protein 17</fullName>
    </recommendedName>
</protein>
<name>A0A9R0IR83_SPIOL</name>
<feature type="compositionally biased region" description="Basic residues" evidence="5">
    <location>
        <begin position="47"/>
        <end position="57"/>
    </location>
</feature>
<feature type="region of interest" description="Disordered" evidence="5">
    <location>
        <begin position="167"/>
        <end position="202"/>
    </location>
</feature>
<comment type="similarity">
    <text evidence="2">Belongs to the RRP17 family.</text>
</comment>
<dbReference type="GeneID" id="110793435"/>
<dbReference type="RefSeq" id="XP_021854002.1">
    <property type="nucleotide sequence ID" value="XM_021998310.2"/>
</dbReference>
<evidence type="ECO:0000256" key="1">
    <source>
        <dbReference type="ARBA" id="ARBA00004604"/>
    </source>
</evidence>
<evidence type="ECO:0000313" key="6">
    <source>
        <dbReference type="Proteomes" id="UP000813463"/>
    </source>
</evidence>
<accession>A0A9R0IR83</accession>
<proteinExistence type="inferred from homology"/>
<feature type="region of interest" description="Disordered" evidence="5">
    <location>
        <begin position="44"/>
        <end position="125"/>
    </location>
</feature>
<feature type="compositionally biased region" description="Basic residues" evidence="5">
    <location>
        <begin position="169"/>
        <end position="202"/>
    </location>
</feature>
<feature type="region of interest" description="Disordered" evidence="5">
    <location>
        <begin position="1"/>
        <end position="24"/>
    </location>
</feature>
<evidence type="ECO:0000256" key="3">
    <source>
        <dbReference type="ARBA" id="ARBA00023054"/>
    </source>
</evidence>
<keyword evidence="3" id="KW-0175">Coiled coil</keyword>
<dbReference type="KEGG" id="soe:110793435"/>
<dbReference type="Pfam" id="PF09805">
    <property type="entry name" value="Nop25"/>
    <property type="match status" value="1"/>
</dbReference>
<dbReference type="AlphaFoldDB" id="A0A9R0IR83"/>
<evidence type="ECO:0008006" key="8">
    <source>
        <dbReference type="Google" id="ProtNLM"/>
    </source>
</evidence>
<gene>
    <name evidence="7" type="primary">LOC110793435</name>
</gene>
<evidence type="ECO:0000256" key="2">
    <source>
        <dbReference type="ARBA" id="ARBA00007175"/>
    </source>
</evidence>
<dbReference type="Proteomes" id="UP000813463">
    <property type="component" value="Chromosome 6"/>
</dbReference>
<evidence type="ECO:0000256" key="5">
    <source>
        <dbReference type="SAM" id="MobiDB-lite"/>
    </source>
</evidence>
<keyword evidence="6" id="KW-1185">Reference proteome</keyword>
<dbReference type="OrthoDB" id="551633at2759"/>
<evidence type="ECO:0000313" key="7">
    <source>
        <dbReference type="RefSeq" id="XP_021854002.1"/>
    </source>
</evidence>
<dbReference type="GO" id="GO:0019843">
    <property type="term" value="F:rRNA binding"/>
    <property type="evidence" value="ECO:0000318"/>
    <property type="project" value="GO_Central"/>
</dbReference>